<protein>
    <recommendedName>
        <fullName evidence="4">F-box domain-containing protein</fullName>
    </recommendedName>
</protein>
<feature type="compositionally biased region" description="Basic and acidic residues" evidence="1">
    <location>
        <begin position="97"/>
        <end position="111"/>
    </location>
</feature>
<feature type="region of interest" description="Disordered" evidence="1">
    <location>
        <begin position="97"/>
        <end position="171"/>
    </location>
</feature>
<keyword evidence="3" id="KW-1185">Reference proteome</keyword>
<dbReference type="OrthoDB" id="2438015at2759"/>
<reference evidence="2" key="1">
    <citation type="submission" date="2021-11" db="EMBL/GenBank/DDBJ databases">
        <authorList>
            <person name="Herlambang A."/>
            <person name="Guo Y."/>
            <person name="Takashima Y."/>
            <person name="Nishizawa T."/>
        </authorList>
    </citation>
    <scope>NUCLEOTIDE SEQUENCE</scope>
    <source>
        <strain evidence="2">E1425</strain>
    </source>
</reference>
<name>A0A9P3HGY8_9FUNG</name>
<sequence>MEDMERTSVIDIPELVSIIASYLSPHDLTFCVRVNSTWANNLRPFLYENIKVVDFDLYSHRTRRAMRFPLPDLWSNTCAAGETRSKEMNLLNFKMFHGQDNDEPTREDAAKDIGGNTKPQLHSHPSREQGRSQEWARVQTRAQELPKDDADSATQTRTTTTMESKDEKDTPMLLFPNLLQSPLTLDADLTRPTGSYSKAAEMFQRPVGYGGHYVQKYGQFIRTLTVAHPHSLIYVGKHCRNLVELSVYNWMSLDKLCRLQLEPKLAERWHNFWISRNQEKMLQIWIQVLERNPCLKVVRLELSLVPIGGLTRLAMVLSKLEHLQEIEVFDSGVDRRVEVILDHCPSIKKLTWTKIEGKSKVALGRTYGERQKQNASLFGRTRIWRGYLNEQPQGEEELGGNSRPTGIQDLDLHGLSLMPEANIRRLMARMPQLKSLRGPKCYRTLRALAHAVSSLTTEAGAPLCPLLERLELTCTQRLETVPVSDLISQFRKCINFTRLRFFNMPESESELPATGWPVVEFGSASVVKGREPVLDRIGITEEERAAIQMHIFNHLMPLVRLEKLHLCKGMWNEKQPNFSFVMDPEAAKQLQRLRWLNELLVHNVRHALG</sequence>
<dbReference type="Proteomes" id="UP000827284">
    <property type="component" value="Unassembled WGS sequence"/>
</dbReference>
<reference evidence="2" key="2">
    <citation type="journal article" date="2022" name="Microbiol. Resour. Announc.">
        <title>Whole-Genome Sequence of Entomortierella parvispora E1425, a Mucoromycotan Fungus Associated with Burkholderiaceae-Related Endosymbiotic Bacteria.</title>
        <authorList>
            <person name="Herlambang A."/>
            <person name="Guo Y."/>
            <person name="Takashima Y."/>
            <person name="Narisawa K."/>
            <person name="Ohta H."/>
            <person name="Nishizawa T."/>
        </authorList>
    </citation>
    <scope>NUCLEOTIDE SEQUENCE</scope>
    <source>
        <strain evidence="2">E1425</strain>
    </source>
</reference>
<proteinExistence type="predicted"/>
<dbReference type="SUPFAM" id="SSF52047">
    <property type="entry name" value="RNI-like"/>
    <property type="match status" value="1"/>
</dbReference>
<dbReference type="EMBL" id="BQFW01000012">
    <property type="protein sequence ID" value="GJJ76529.1"/>
    <property type="molecule type" value="Genomic_DNA"/>
</dbReference>
<dbReference type="Gene3D" id="3.80.10.10">
    <property type="entry name" value="Ribonuclease Inhibitor"/>
    <property type="match status" value="1"/>
</dbReference>
<dbReference type="InterPro" id="IPR032675">
    <property type="entry name" value="LRR_dom_sf"/>
</dbReference>
<organism evidence="2 3">
    <name type="scientific">Entomortierella parvispora</name>
    <dbReference type="NCBI Taxonomy" id="205924"/>
    <lineage>
        <taxon>Eukaryota</taxon>
        <taxon>Fungi</taxon>
        <taxon>Fungi incertae sedis</taxon>
        <taxon>Mucoromycota</taxon>
        <taxon>Mortierellomycotina</taxon>
        <taxon>Mortierellomycetes</taxon>
        <taxon>Mortierellales</taxon>
        <taxon>Mortierellaceae</taxon>
        <taxon>Entomortierella</taxon>
    </lineage>
</organism>
<dbReference type="AlphaFoldDB" id="A0A9P3HGY8"/>
<comment type="caution">
    <text evidence="2">The sequence shown here is derived from an EMBL/GenBank/DDBJ whole genome shotgun (WGS) entry which is preliminary data.</text>
</comment>
<evidence type="ECO:0000313" key="2">
    <source>
        <dbReference type="EMBL" id="GJJ76529.1"/>
    </source>
</evidence>
<gene>
    <name evidence="2" type="ORF">EMPS_08888</name>
</gene>
<evidence type="ECO:0000256" key="1">
    <source>
        <dbReference type="SAM" id="MobiDB-lite"/>
    </source>
</evidence>
<evidence type="ECO:0000313" key="3">
    <source>
        <dbReference type="Proteomes" id="UP000827284"/>
    </source>
</evidence>
<accession>A0A9P3HGY8</accession>
<evidence type="ECO:0008006" key="4">
    <source>
        <dbReference type="Google" id="ProtNLM"/>
    </source>
</evidence>